<gene>
    <name evidence="1" type="ORF">SAMN04489726_1099</name>
</gene>
<dbReference type="EMBL" id="LT629701">
    <property type="protein sequence ID" value="SDM33629.1"/>
    <property type="molecule type" value="Genomic_DNA"/>
</dbReference>
<sequence length="79" mass="8506">MSTRLTQRDPAAAPVRATRIFSGPSAIAFGEPGPSMTPCPKPTWCWNTTPTADRVVPDARFVGGAVRLRPGETRRTTLP</sequence>
<keyword evidence="2" id="KW-1185">Reference proteome</keyword>
<protein>
    <submittedName>
        <fullName evidence="1">Uncharacterized protein</fullName>
    </submittedName>
</protein>
<accession>A0A1G9SDW1</accession>
<name>A0A1G9SDW1_ALLAB</name>
<dbReference type="Proteomes" id="UP000183376">
    <property type="component" value="Chromosome I"/>
</dbReference>
<organism evidence="1 2">
    <name type="scientific">Allokutzneria albata</name>
    <name type="common">Kibdelosporangium albatum</name>
    <dbReference type="NCBI Taxonomy" id="211114"/>
    <lineage>
        <taxon>Bacteria</taxon>
        <taxon>Bacillati</taxon>
        <taxon>Actinomycetota</taxon>
        <taxon>Actinomycetes</taxon>
        <taxon>Pseudonocardiales</taxon>
        <taxon>Pseudonocardiaceae</taxon>
        <taxon>Allokutzneria</taxon>
    </lineage>
</organism>
<proteinExistence type="predicted"/>
<dbReference type="AlphaFoldDB" id="A0A1G9SDW1"/>
<evidence type="ECO:0000313" key="1">
    <source>
        <dbReference type="EMBL" id="SDM33629.1"/>
    </source>
</evidence>
<reference evidence="1 2" key="1">
    <citation type="submission" date="2016-10" db="EMBL/GenBank/DDBJ databases">
        <authorList>
            <person name="de Groot N.N."/>
        </authorList>
    </citation>
    <scope>NUCLEOTIDE SEQUENCE [LARGE SCALE GENOMIC DNA]</scope>
    <source>
        <strain evidence="1 2">DSM 44149</strain>
    </source>
</reference>
<evidence type="ECO:0000313" key="2">
    <source>
        <dbReference type="Proteomes" id="UP000183376"/>
    </source>
</evidence>
<dbReference type="RefSeq" id="WP_030433871.1">
    <property type="nucleotide sequence ID" value="NZ_JOEF01000062.1"/>
</dbReference>